<dbReference type="AlphaFoldDB" id="A0A7M1B992"/>
<gene>
    <name evidence="1" type="ORF">FM071_03485</name>
</gene>
<proteinExistence type="predicted"/>
<dbReference type="Proteomes" id="UP000593580">
    <property type="component" value="Chromosome"/>
</dbReference>
<dbReference type="SUPFAM" id="SSF52833">
    <property type="entry name" value="Thioredoxin-like"/>
    <property type="match status" value="1"/>
</dbReference>
<dbReference type="RefSeq" id="WP_193111633.1">
    <property type="nucleotide sequence ID" value="NZ_CP041406.1"/>
</dbReference>
<name>A0A7M1B992_9BACT</name>
<accession>A0A7M1B992</accession>
<sequence>MIKGIVVLILLALYADAFIIESSYEMAHTKALKKGKSLVVFLTKKNCNGCNEELAKIIHSKDLSLSIDEYAVFVIGQQGQKGSYPIEMLYTTQYPALFILDENELLKCNFFSTNMEFKDITKCIKP</sequence>
<dbReference type="InterPro" id="IPR036249">
    <property type="entry name" value="Thioredoxin-like_sf"/>
</dbReference>
<protein>
    <recommendedName>
        <fullName evidence="3">Thioredoxin family protein</fullName>
    </recommendedName>
</protein>
<evidence type="ECO:0000313" key="1">
    <source>
        <dbReference type="EMBL" id="QOP45388.1"/>
    </source>
</evidence>
<evidence type="ECO:0008006" key="3">
    <source>
        <dbReference type="Google" id="ProtNLM"/>
    </source>
</evidence>
<keyword evidence="2" id="KW-1185">Reference proteome</keyword>
<dbReference type="KEGG" id="spal:FM071_03485"/>
<evidence type="ECO:0000313" key="2">
    <source>
        <dbReference type="Proteomes" id="UP000593580"/>
    </source>
</evidence>
<reference evidence="1 2" key="1">
    <citation type="submission" date="2019-07" db="EMBL/GenBank/DDBJ databases">
        <title>Sulfurimonas paralvinellae sp. nov., a novel mesophilic, hydrogen- and sulfur-oxidizing chemolithoautotroph within the Epsilonproteo- bacteria isolated from a deep-sea hydrothermal vent polychaete nest, reclassification of Thiomicrospira denitrificans as Sulfurimonas denitrificans comb. nov. and emended description of the genus Sulfurimonas.</title>
        <authorList>
            <person name="Wang S."/>
            <person name="Jiang L."/>
            <person name="Shao Z."/>
        </authorList>
    </citation>
    <scope>NUCLEOTIDE SEQUENCE [LARGE SCALE GENOMIC DNA]</scope>
    <source>
        <strain evidence="1 2">GO25</strain>
    </source>
</reference>
<organism evidence="1 2">
    <name type="scientific">Sulfurimonas paralvinellae</name>
    <dbReference type="NCBI Taxonomy" id="317658"/>
    <lineage>
        <taxon>Bacteria</taxon>
        <taxon>Pseudomonadati</taxon>
        <taxon>Campylobacterota</taxon>
        <taxon>Epsilonproteobacteria</taxon>
        <taxon>Campylobacterales</taxon>
        <taxon>Sulfurimonadaceae</taxon>
        <taxon>Sulfurimonas</taxon>
    </lineage>
</organism>
<dbReference type="EMBL" id="CP041406">
    <property type="protein sequence ID" value="QOP45388.1"/>
    <property type="molecule type" value="Genomic_DNA"/>
</dbReference>